<sequence>MKKPGLLLVVGLLVFLTACMPSADSGKKTLTFWHIGVGEERTILEEAVKRFEKKHPDVKVEIVVHQNDAYKTKLPVAMGGGNPPDIFHSWGGGWLGEFVEAGQVYDLTDKVDADRFAPTALEAATYDGKIMGLPLAMDMVPVWYNKEVFEKYGVKPPKTWDELMQAIETFKKNGVIPIALANKTKWTGAFYLMYFADRVAGEELFQNAVSREGSFADPGYVKAGEYIQKLVKAGAFPEGFNGLDEDTGQSRQLFYSGKAAMYVNGSWFLNIIRDENPEMEKKVGFFPFPTVPDGKGDPSNLVGGVSPVYSVSASCKYPDLAVELLKELTSEETIKTFAEHRGAIPALKGVEVDDPFVKQLKEMVEKANHLQVYYDQTLPPELAEEHKNTTQSLFGLKMTPEEAAKAMEKKAKEILKK</sequence>
<protein>
    <submittedName>
        <fullName evidence="2">Raffinose/stachyose/melibiose transport system substrate-binding protein</fullName>
    </submittedName>
</protein>
<dbReference type="STRING" id="201973.SAMN04488025_1087"/>
<dbReference type="Proteomes" id="UP000198661">
    <property type="component" value="Unassembled WGS sequence"/>
</dbReference>
<dbReference type="AlphaFoldDB" id="A0A1I2MFQ4"/>
<evidence type="ECO:0000313" key="2">
    <source>
        <dbReference type="EMBL" id="SFF89818.1"/>
    </source>
</evidence>
<gene>
    <name evidence="2" type="ORF">SAMN04488025_1087</name>
</gene>
<keyword evidence="3" id="KW-1185">Reference proteome</keyword>
<feature type="signal peptide" evidence="1">
    <location>
        <begin position="1"/>
        <end position="23"/>
    </location>
</feature>
<organism evidence="2 3">
    <name type="scientific">Planifilum fulgidum</name>
    <dbReference type="NCBI Taxonomy" id="201973"/>
    <lineage>
        <taxon>Bacteria</taxon>
        <taxon>Bacillati</taxon>
        <taxon>Bacillota</taxon>
        <taxon>Bacilli</taxon>
        <taxon>Bacillales</taxon>
        <taxon>Thermoactinomycetaceae</taxon>
        <taxon>Planifilum</taxon>
    </lineage>
</organism>
<dbReference type="Gene3D" id="3.40.190.10">
    <property type="entry name" value="Periplasmic binding protein-like II"/>
    <property type="match status" value="2"/>
</dbReference>
<feature type="chain" id="PRO_5011618215" evidence="1">
    <location>
        <begin position="24"/>
        <end position="417"/>
    </location>
</feature>
<reference evidence="3" key="1">
    <citation type="submission" date="2016-10" db="EMBL/GenBank/DDBJ databases">
        <authorList>
            <person name="Varghese N."/>
            <person name="Submissions S."/>
        </authorList>
    </citation>
    <scope>NUCLEOTIDE SEQUENCE [LARGE SCALE GENOMIC DNA]</scope>
    <source>
        <strain evidence="3">DSM 44945</strain>
    </source>
</reference>
<dbReference type="SUPFAM" id="SSF53850">
    <property type="entry name" value="Periplasmic binding protein-like II"/>
    <property type="match status" value="1"/>
</dbReference>
<dbReference type="PROSITE" id="PS51257">
    <property type="entry name" value="PROKAR_LIPOPROTEIN"/>
    <property type="match status" value="1"/>
</dbReference>
<dbReference type="OrthoDB" id="9798191at2"/>
<dbReference type="InterPro" id="IPR006059">
    <property type="entry name" value="SBP"/>
</dbReference>
<dbReference type="Pfam" id="PF01547">
    <property type="entry name" value="SBP_bac_1"/>
    <property type="match status" value="1"/>
</dbReference>
<dbReference type="EMBL" id="FOOK01000008">
    <property type="protein sequence ID" value="SFF89818.1"/>
    <property type="molecule type" value="Genomic_DNA"/>
</dbReference>
<dbReference type="PANTHER" id="PTHR43649">
    <property type="entry name" value="ARABINOSE-BINDING PROTEIN-RELATED"/>
    <property type="match status" value="1"/>
</dbReference>
<keyword evidence="1" id="KW-0732">Signal</keyword>
<dbReference type="InterPro" id="IPR050490">
    <property type="entry name" value="Bact_solute-bd_prot1"/>
</dbReference>
<evidence type="ECO:0000256" key="1">
    <source>
        <dbReference type="SAM" id="SignalP"/>
    </source>
</evidence>
<dbReference type="RefSeq" id="WP_092036954.1">
    <property type="nucleotide sequence ID" value="NZ_FOOK01000008.1"/>
</dbReference>
<accession>A0A1I2MFQ4</accession>
<proteinExistence type="predicted"/>
<evidence type="ECO:0000313" key="3">
    <source>
        <dbReference type="Proteomes" id="UP000198661"/>
    </source>
</evidence>
<name>A0A1I2MFQ4_9BACL</name>
<dbReference type="PANTHER" id="PTHR43649:SF14">
    <property type="entry name" value="BLR3389 PROTEIN"/>
    <property type="match status" value="1"/>
</dbReference>